<dbReference type="InterPro" id="IPR004675">
    <property type="entry name" value="AhpD_core"/>
</dbReference>
<dbReference type="InterPro" id="IPR003779">
    <property type="entry name" value="CMD-like"/>
</dbReference>
<sequence>MSKRILVGDPQREDFKQLVKLNAVVEKSAKDAGLPKLLIELVKIRASQLNGCAFCLDMHARDAVKAGEDPRRLFVLSAWRETDLFSEQERAALELAEAMTTLSQTQDVPDEVYDRATAVFTEEQYIAVAWATAVINTFNRLAVTARKDLP</sequence>
<dbReference type="EMBL" id="BAAANN010000036">
    <property type="protein sequence ID" value="GAA1982050.1"/>
    <property type="molecule type" value="Genomic_DNA"/>
</dbReference>
<evidence type="ECO:0000313" key="3">
    <source>
        <dbReference type="Proteomes" id="UP001501116"/>
    </source>
</evidence>
<dbReference type="SUPFAM" id="SSF69118">
    <property type="entry name" value="AhpD-like"/>
    <property type="match status" value="1"/>
</dbReference>
<dbReference type="PANTHER" id="PTHR34846:SF10">
    <property type="entry name" value="CYTOPLASMIC PROTEIN"/>
    <property type="match status" value="1"/>
</dbReference>
<gene>
    <name evidence="2" type="ORF">GCM10009754_68660</name>
</gene>
<organism evidence="2 3">
    <name type="scientific">Amycolatopsis minnesotensis</name>
    <dbReference type="NCBI Taxonomy" id="337894"/>
    <lineage>
        <taxon>Bacteria</taxon>
        <taxon>Bacillati</taxon>
        <taxon>Actinomycetota</taxon>
        <taxon>Actinomycetes</taxon>
        <taxon>Pseudonocardiales</taxon>
        <taxon>Pseudonocardiaceae</taxon>
        <taxon>Amycolatopsis</taxon>
    </lineage>
</organism>
<evidence type="ECO:0000313" key="2">
    <source>
        <dbReference type="EMBL" id="GAA1982050.1"/>
    </source>
</evidence>
<comment type="caution">
    <text evidence="2">The sequence shown here is derived from an EMBL/GenBank/DDBJ whole genome shotgun (WGS) entry which is preliminary data.</text>
</comment>
<evidence type="ECO:0000259" key="1">
    <source>
        <dbReference type="Pfam" id="PF02627"/>
    </source>
</evidence>
<dbReference type="RefSeq" id="WP_344428708.1">
    <property type="nucleotide sequence ID" value="NZ_BAAANN010000036.1"/>
</dbReference>
<dbReference type="Pfam" id="PF02627">
    <property type="entry name" value="CMD"/>
    <property type="match status" value="1"/>
</dbReference>
<dbReference type="PANTHER" id="PTHR34846">
    <property type="entry name" value="4-CARBOXYMUCONOLACTONE DECARBOXYLASE FAMILY PROTEIN (AFU_ORTHOLOGUE AFUA_6G11590)"/>
    <property type="match status" value="1"/>
</dbReference>
<dbReference type="InterPro" id="IPR029032">
    <property type="entry name" value="AhpD-like"/>
</dbReference>
<dbReference type="Proteomes" id="UP001501116">
    <property type="component" value="Unassembled WGS sequence"/>
</dbReference>
<protein>
    <submittedName>
        <fullName evidence="2">Carboxymuconolactone decarboxylase family protein</fullName>
    </submittedName>
</protein>
<proteinExistence type="predicted"/>
<name>A0ABN2S7Y8_9PSEU</name>
<keyword evidence="3" id="KW-1185">Reference proteome</keyword>
<dbReference type="NCBIfam" id="TIGR00778">
    <property type="entry name" value="ahpD_dom"/>
    <property type="match status" value="1"/>
</dbReference>
<reference evidence="2 3" key="1">
    <citation type="journal article" date="2019" name="Int. J. Syst. Evol. Microbiol.">
        <title>The Global Catalogue of Microorganisms (GCM) 10K type strain sequencing project: providing services to taxonomists for standard genome sequencing and annotation.</title>
        <authorList>
            <consortium name="The Broad Institute Genomics Platform"/>
            <consortium name="The Broad Institute Genome Sequencing Center for Infectious Disease"/>
            <person name="Wu L."/>
            <person name="Ma J."/>
        </authorList>
    </citation>
    <scope>NUCLEOTIDE SEQUENCE [LARGE SCALE GENOMIC DNA]</scope>
    <source>
        <strain evidence="2 3">JCM 14545</strain>
    </source>
</reference>
<dbReference type="Gene3D" id="1.20.1290.10">
    <property type="entry name" value="AhpD-like"/>
    <property type="match status" value="1"/>
</dbReference>
<accession>A0ABN2S7Y8</accession>
<feature type="domain" description="Carboxymuconolactone decarboxylase-like" evidence="1">
    <location>
        <begin position="26"/>
        <end position="98"/>
    </location>
</feature>